<keyword evidence="4 18" id="KW-0245">EGF-like domain</keyword>
<dbReference type="Proteomes" id="UP001178461">
    <property type="component" value="Chromosome 2"/>
</dbReference>
<evidence type="ECO:0000313" key="23">
    <source>
        <dbReference type="EMBL" id="CAI5767677.1"/>
    </source>
</evidence>
<evidence type="ECO:0000256" key="2">
    <source>
        <dbReference type="ARBA" id="ARBA00005897"/>
    </source>
</evidence>
<dbReference type="FunFam" id="3.40.50.11530:FF:000001">
    <property type="entry name" value="interleukin-17 receptor C isoform X1"/>
    <property type="match status" value="1"/>
</dbReference>
<feature type="chain" id="PRO_5041454865" description="Interleukin-17 receptor C" evidence="20">
    <location>
        <begin position="35"/>
        <end position="1178"/>
    </location>
</feature>
<evidence type="ECO:0000256" key="4">
    <source>
        <dbReference type="ARBA" id="ARBA00022536"/>
    </source>
</evidence>
<keyword evidence="24" id="KW-1185">Reference proteome</keyword>
<evidence type="ECO:0000256" key="10">
    <source>
        <dbReference type="ARBA" id="ARBA00023157"/>
    </source>
</evidence>
<comment type="caution">
    <text evidence="18">Lacks conserved residue(s) required for the propagation of feature annotation.</text>
</comment>
<keyword evidence="3" id="KW-1003">Cell membrane</keyword>
<evidence type="ECO:0000256" key="12">
    <source>
        <dbReference type="ARBA" id="ARBA00023180"/>
    </source>
</evidence>
<comment type="subcellular location">
    <subcellularLocation>
        <location evidence="1">Cell membrane</location>
        <topology evidence="1">Single-pass type I membrane protein</topology>
    </subcellularLocation>
</comment>
<evidence type="ECO:0000259" key="22">
    <source>
        <dbReference type="PROSITE" id="PS51534"/>
    </source>
</evidence>
<evidence type="ECO:0000256" key="15">
    <source>
        <dbReference type="ARBA" id="ARBA00069307"/>
    </source>
</evidence>
<feature type="signal peptide" evidence="20">
    <location>
        <begin position="1"/>
        <end position="34"/>
    </location>
</feature>
<keyword evidence="10 18" id="KW-1015">Disulfide bond</keyword>
<dbReference type="AlphaFoldDB" id="A0AA35P0Y8"/>
<dbReference type="InterPro" id="IPR001881">
    <property type="entry name" value="EGF-like_Ca-bd_dom"/>
</dbReference>
<evidence type="ECO:0000256" key="17">
    <source>
        <dbReference type="ARBA" id="ARBA00079879"/>
    </source>
</evidence>
<evidence type="ECO:0000256" key="7">
    <source>
        <dbReference type="ARBA" id="ARBA00022837"/>
    </source>
</evidence>
<dbReference type="SMART" id="SM00181">
    <property type="entry name" value="EGF"/>
    <property type="match status" value="4"/>
</dbReference>
<dbReference type="SUPFAM" id="SSF57184">
    <property type="entry name" value="Growth factor receptor domain"/>
    <property type="match status" value="1"/>
</dbReference>
<dbReference type="InterPro" id="IPR049883">
    <property type="entry name" value="NOTCH1_EGF-like"/>
</dbReference>
<evidence type="ECO:0000256" key="16">
    <source>
        <dbReference type="ARBA" id="ARBA00078165"/>
    </source>
</evidence>
<dbReference type="PANTHER" id="PTHR15583">
    <property type="entry name" value="INTERLEUKIN-17 RECEPTOR"/>
    <property type="match status" value="1"/>
</dbReference>
<dbReference type="InterPro" id="IPR009030">
    <property type="entry name" value="Growth_fac_rcpt_cys_sf"/>
</dbReference>
<dbReference type="PROSITE" id="PS01187">
    <property type="entry name" value="EGF_CA"/>
    <property type="match status" value="2"/>
</dbReference>
<dbReference type="InterPro" id="IPR013568">
    <property type="entry name" value="SEFIR_dom"/>
</dbReference>
<keyword evidence="12" id="KW-0325">Glycoprotein</keyword>
<reference evidence="23" key="1">
    <citation type="submission" date="2022-12" db="EMBL/GenBank/DDBJ databases">
        <authorList>
            <person name="Alioto T."/>
            <person name="Alioto T."/>
            <person name="Gomez Garrido J."/>
        </authorList>
    </citation>
    <scope>NUCLEOTIDE SEQUENCE</scope>
</reference>
<evidence type="ECO:0000256" key="14">
    <source>
        <dbReference type="ARBA" id="ARBA00062086"/>
    </source>
</evidence>
<evidence type="ECO:0000256" key="18">
    <source>
        <dbReference type="PROSITE-ProRule" id="PRU00076"/>
    </source>
</evidence>
<dbReference type="InterPro" id="IPR000742">
    <property type="entry name" value="EGF"/>
</dbReference>
<keyword evidence="11 23" id="KW-0675">Receptor</keyword>
<dbReference type="InterPro" id="IPR027841">
    <property type="entry name" value="IL-17_rcpt_C/E_N"/>
</dbReference>
<feature type="transmembrane region" description="Helical" evidence="19">
    <location>
        <begin position="1121"/>
        <end position="1139"/>
    </location>
</feature>
<dbReference type="EMBL" id="OX395127">
    <property type="protein sequence ID" value="CAI5767677.1"/>
    <property type="molecule type" value="Genomic_DNA"/>
</dbReference>
<dbReference type="SMART" id="SM00179">
    <property type="entry name" value="EGF_CA"/>
    <property type="match status" value="2"/>
</dbReference>
<dbReference type="InterPro" id="IPR021852">
    <property type="entry name" value="DUF3456"/>
</dbReference>
<keyword evidence="8 19" id="KW-1133">Transmembrane helix</keyword>
<evidence type="ECO:0000313" key="24">
    <source>
        <dbReference type="Proteomes" id="UP001178461"/>
    </source>
</evidence>
<dbReference type="PROSITE" id="PS51534">
    <property type="entry name" value="SEFIR"/>
    <property type="match status" value="1"/>
</dbReference>
<gene>
    <name evidence="23" type="ORF">PODLI_1B034589</name>
</gene>
<feature type="domain" description="EGF-like" evidence="21">
    <location>
        <begin position="911"/>
        <end position="945"/>
    </location>
</feature>
<dbReference type="Pfam" id="PF08357">
    <property type="entry name" value="SEFIR"/>
    <property type="match status" value="1"/>
</dbReference>
<dbReference type="SMART" id="SM00261">
    <property type="entry name" value="FU"/>
    <property type="match status" value="2"/>
</dbReference>
<evidence type="ECO:0000256" key="11">
    <source>
        <dbReference type="ARBA" id="ARBA00023170"/>
    </source>
</evidence>
<dbReference type="GO" id="GO:0005509">
    <property type="term" value="F:calcium ion binding"/>
    <property type="evidence" value="ECO:0007669"/>
    <property type="project" value="InterPro"/>
</dbReference>
<dbReference type="PROSITE" id="PS00022">
    <property type="entry name" value="EGF_1"/>
    <property type="match status" value="1"/>
</dbReference>
<dbReference type="CDD" id="cd00054">
    <property type="entry name" value="EGF_CA"/>
    <property type="match status" value="1"/>
</dbReference>
<dbReference type="InterPro" id="IPR018097">
    <property type="entry name" value="EGF_Ca-bd_CS"/>
</dbReference>
<evidence type="ECO:0000259" key="21">
    <source>
        <dbReference type="PROSITE" id="PS50026"/>
    </source>
</evidence>
<feature type="disulfide bond" evidence="18">
    <location>
        <begin position="935"/>
        <end position="944"/>
    </location>
</feature>
<evidence type="ECO:0000256" key="13">
    <source>
        <dbReference type="ARBA" id="ARBA00023198"/>
    </source>
</evidence>
<dbReference type="PROSITE" id="PS01248">
    <property type="entry name" value="EGF_LAM_1"/>
    <property type="match status" value="1"/>
</dbReference>
<evidence type="ECO:0000256" key="19">
    <source>
        <dbReference type="SAM" id="Phobius"/>
    </source>
</evidence>
<evidence type="ECO:0000256" key="8">
    <source>
        <dbReference type="ARBA" id="ARBA00022989"/>
    </source>
</evidence>
<dbReference type="InterPro" id="IPR039465">
    <property type="entry name" value="IL-17_rcpt-like"/>
</dbReference>
<dbReference type="InterPro" id="IPR002049">
    <property type="entry name" value="LE_dom"/>
</dbReference>
<dbReference type="Pfam" id="PF11938">
    <property type="entry name" value="DUF3456"/>
    <property type="match status" value="1"/>
</dbReference>
<evidence type="ECO:0000256" key="5">
    <source>
        <dbReference type="ARBA" id="ARBA00022692"/>
    </source>
</evidence>
<evidence type="ECO:0000256" key="9">
    <source>
        <dbReference type="ARBA" id="ARBA00023136"/>
    </source>
</evidence>
<proteinExistence type="inferred from homology"/>
<dbReference type="Pfam" id="PF15037">
    <property type="entry name" value="IL17_R_N"/>
    <property type="match status" value="1"/>
</dbReference>
<dbReference type="InterPro" id="IPR006212">
    <property type="entry name" value="Furin_repeat"/>
</dbReference>
<feature type="domain" description="SEFIR" evidence="22">
    <location>
        <begin position="545"/>
        <end position="698"/>
    </location>
</feature>
<dbReference type="GO" id="GO:0030368">
    <property type="term" value="F:interleukin-17 receptor activity"/>
    <property type="evidence" value="ECO:0007669"/>
    <property type="project" value="InterPro"/>
</dbReference>
<feature type="transmembrane region" description="Helical" evidence="19">
    <location>
        <begin position="501"/>
        <end position="521"/>
    </location>
</feature>
<keyword evidence="6 20" id="KW-0732">Signal</keyword>
<dbReference type="CDD" id="cd00064">
    <property type="entry name" value="FU"/>
    <property type="match status" value="1"/>
</dbReference>
<feature type="transmembrane region" description="Helical" evidence="19">
    <location>
        <begin position="1146"/>
        <end position="1164"/>
    </location>
</feature>
<accession>A0AA35P0Y8</accession>
<keyword evidence="5 19" id="KW-0812">Transmembrane</keyword>
<evidence type="ECO:0000256" key="1">
    <source>
        <dbReference type="ARBA" id="ARBA00004251"/>
    </source>
</evidence>
<keyword evidence="9 19" id="KW-0472">Membrane</keyword>
<organism evidence="23 24">
    <name type="scientific">Podarcis lilfordi</name>
    <name type="common">Lilford's wall lizard</name>
    <dbReference type="NCBI Taxonomy" id="74358"/>
    <lineage>
        <taxon>Eukaryota</taxon>
        <taxon>Metazoa</taxon>
        <taxon>Chordata</taxon>
        <taxon>Craniata</taxon>
        <taxon>Vertebrata</taxon>
        <taxon>Euteleostomi</taxon>
        <taxon>Lepidosauria</taxon>
        <taxon>Squamata</taxon>
        <taxon>Bifurcata</taxon>
        <taxon>Unidentata</taxon>
        <taxon>Episquamata</taxon>
        <taxon>Laterata</taxon>
        <taxon>Lacertibaenia</taxon>
        <taxon>Lacertidae</taxon>
        <taxon>Podarcis</taxon>
    </lineage>
</organism>
<keyword evidence="13" id="KW-0395">Inflammatory response</keyword>
<sequence>MTCGVEPMFGSRRMVEMWLWVLPLVLVCLPSACLQPANILESVHCSQGLGCQLLEKGVLCIPGHALPAPGQDPVLVLTQMETRNGLRCRKQRDCIPCVQVILRLGLLESPALGSKQYEGADRTSPERRRHHGNTEGFLQAHVLLSAETYASSHCASMKVLLPLGGDWHNRSDLGSLQFDCFPVALSGELHITAFTHPHYQFAQLLRKTHSGPDCTWHRAKDAIRLCQVLRLEVSMKLDKAVLHVLDIPEGQHFSMWLYLNQTNAFKELGEDAPKLLTGNENVSLPVDQVLPCLCVEVWPNVGSQEDSPRTHLCPFSSDAEALSRAWKQSRLELKVFEGTLTCSLSAPCDLPGELVPCWRRAPHASCHPLHPQLHLALTPQVPQEFPGLTPHPNLCVQVRSNGNTYLQSCLQEDTAESPWQTKQHLLLRKTEHSQGSSSTHVFEEGTWVPIAQAASTGNGNLEVALERDLQSGECTKVWRSEDGENHELWACSLEKYFRRRWALAWLMALLGSCSILLVLLLKKEALKGWLRILKEDYSSGGALRGRHILVLYSPDHTGFERLVGTLAGALARLQLTVSLELWSRGELRSLGPMQWLHAQRHRVLQEGGAVVLLFSHGAKAACSEWLGWEHQDRLPAAKPDSTFLASLNCILPDFLAGKSRDRYMVACFEELFPADQIPALFRSAPVYSLPSQLFNFLLALAGPGVGQEKRNSLRRHAVWISKSLEDAPRAQKWALLPAGLAPAGPRRLSGRASGGEGSLVPALLKMALPWKKMASAWLPLLLLLLGVPSGSPSQQEPCQTCRDLASNFNKGLERTQRENFGGGNTAWEEEKLAKYANSETRLLEVLEGVCATSDFACHQLLEQGEDHVEHWWFHEQRQHPDFFQWLCMDALKLCCPPGTYGPDCHTCPGGAQKPCSGYGQCDGDGTRRGTGLCMCQTGYGGPFCSECGDGYYEASRNDSHLVCAECYRACGRCSGPEDSSCLRCKRGWMLHDRRCIDIDECGTDMAHCRANQFCVNTEGSYECRDCAKACIGCMGAGPSRCKKCNKGYRRDGVKCLDVDECAGDMEEPVCTGANEACENTDGSYRCVCAEGHVRKEGICVEDKPPDAPEKGFFDDITDDEVVVLQQMFFGAIICALATLAAKGDMVFTAIFIGAVAAMAGYWLSERSDRVLDGFIKGR</sequence>
<comment type="similarity">
    <text evidence="2">Belongs to the CRELD family.</text>
</comment>
<dbReference type="PROSITE" id="PS50026">
    <property type="entry name" value="EGF_3"/>
    <property type="match status" value="1"/>
</dbReference>
<dbReference type="CDD" id="cd00055">
    <property type="entry name" value="EGF_Lam"/>
    <property type="match status" value="1"/>
</dbReference>
<evidence type="ECO:0000256" key="3">
    <source>
        <dbReference type="ARBA" id="ARBA00022475"/>
    </source>
</evidence>
<protein>
    <recommendedName>
        <fullName evidence="15">Interleukin-17 receptor C</fullName>
    </recommendedName>
    <alternativeName>
        <fullName evidence="17">Interleukin-17 receptor-like protein</fullName>
    </alternativeName>
    <alternativeName>
        <fullName evidence="16">ZcytoR14</fullName>
    </alternativeName>
</protein>
<evidence type="ECO:0000256" key="6">
    <source>
        <dbReference type="ARBA" id="ARBA00022729"/>
    </source>
</evidence>
<dbReference type="PANTHER" id="PTHR15583:SF12">
    <property type="entry name" value="INTERLEUKIN-17 RECEPTOR C"/>
    <property type="match status" value="1"/>
</dbReference>
<name>A0AA35P0Y8_9SAUR</name>
<dbReference type="GO" id="GO:0006954">
    <property type="term" value="P:inflammatory response"/>
    <property type="evidence" value="ECO:0007669"/>
    <property type="project" value="UniProtKB-KW"/>
</dbReference>
<keyword evidence="7" id="KW-0106">Calcium</keyword>
<dbReference type="GO" id="GO:0005886">
    <property type="term" value="C:plasma membrane"/>
    <property type="evidence" value="ECO:0007669"/>
    <property type="project" value="UniProtKB-SubCell"/>
</dbReference>
<comment type="subunit">
    <text evidence="14">Homodimer; disulfide-linked. Heterodimer with IL17RA. Heterodimerization with IL17RA is independent of the cytoplasmic tail. Associates with non-glycosylated IL17RA constitutively. Binding of IL17A and IL17F induces association with glycosylated IL17RA. Forms complexes with 2:1 binding stoichiometry: two receptor chains for one interleukin molecule. IL17A homodimer preferentially drives the formation of IL17RA-IL17RC heterodimeric receptor complex, whereas IL17F homodimer forms predominantly complexes with IL17RC homodimer. IL17A-IL17F forms complexes with IL17RA-IL17RC, but with lower affinity when compared to IL17A homodimer. IL17RC chain cannot distinguish between IL17A and IL17F molecules, potentially enabling the formation of topologically distinct complexes. Interacts (through SEFIR domain and extended downstream region) with TRAF3IP2/ACT1 (phosphorylated).</text>
</comment>
<dbReference type="Gene3D" id="2.10.25.10">
    <property type="entry name" value="Laminin"/>
    <property type="match status" value="2"/>
</dbReference>
<dbReference type="Gene3D" id="3.40.50.11530">
    <property type="match status" value="1"/>
</dbReference>
<evidence type="ECO:0000256" key="20">
    <source>
        <dbReference type="SAM" id="SignalP"/>
    </source>
</evidence>
<dbReference type="Pfam" id="PF07645">
    <property type="entry name" value="EGF_CA"/>
    <property type="match status" value="2"/>
</dbReference>